<dbReference type="InterPro" id="IPR015919">
    <property type="entry name" value="Cadherin-like_sf"/>
</dbReference>
<organism evidence="13 14">
    <name type="scientific">Monopterus albus</name>
    <name type="common">Swamp eel</name>
    <dbReference type="NCBI Taxonomy" id="43700"/>
    <lineage>
        <taxon>Eukaryota</taxon>
        <taxon>Metazoa</taxon>
        <taxon>Chordata</taxon>
        <taxon>Craniata</taxon>
        <taxon>Vertebrata</taxon>
        <taxon>Euteleostomi</taxon>
        <taxon>Actinopterygii</taxon>
        <taxon>Neopterygii</taxon>
        <taxon>Teleostei</taxon>
        <taxon>Neoteleostei</taxon>
        <taxon>Acanthomorphata</taxon>
        <taxon>Anabantaria</taxon>
        <taxon>Synbranchiformes</taxon>
        <taxon>Synbranchidae</taxon>
        <taxon>Monopterus</taxon>
    </lineage>
</organism>
<dbReference type="InterPro" id="IPR050174">
    <property type="entry name" value="Protocadherin/Cadherin-CA"/>
</dbReference>
<dbReference type="FunFam" id="2.60.40.60:FF:000006">
    <property type="entry name" value="Protocadherin alpha 2"/>
    <property type="match status" value="1"/>
</dbReference>
<proteinExistence type="predicted"/>
<dbReference type="PANTHER" id="PTHR24028">
    <property type="entry name" value="CADHERIN-87A"/>
    <property type="match status" value="1"/>
</dbReference>
<evidence type="ECO:0000259" key="12">
    <source>
        <dbReference type="PROSITE" id="PS50268"/>
    </source>
</evidence>
<keyword evidence="14" id="KW-1185">Reference proteome</keyword>
<evidence type="ECO:0000256" key="3">
    <source>
        <dbReference type="ARBA" id="ARBA00022729"/>
    </source>
</evidence>
<dbReference type="InterPro" id="IPR002126">
    <property type="entry name" value="Cadherin-like_dom"/>
</dbReference>
<evidence type="ECO:0000256" key="8">
    <source>
        <dbReference type="ARBA" id="ARBA00023136"/>
    </source>
</evidence>
<dbReference type="Ensembl" id="ENSMALT00000001851.1">
    <property type="protein sequence ID" value="ENSMALP00000001800.1"/>
    <property type="gene ID" value="ENSMALG00000001345.1"/>
</dbReference>
<dbReference type="Gene3D" id="2.60.40.60">
    <property type="entry name" value="Cadherins"/>
    <property type="match status" value="2"/>
</dbReference>
<feature type="domain" description="Cadherin" evidence="12">
    <location>
        <begin position="24"/>
        <end position="131"/>
    </location>
</feature>
<keyword evidence="8" id="KW-0472">Membrane</keyword>
<keyword evidence="9" id="KW-0325">Glycoprotein</keyword>
<feature type="signal peptide" evidence="11">
    <location>
        <begin position="1"/>
        <end position="26"/>
    </location>
</feature>
<name>A0A3Q3Q0V2_MONAL</name>
<evidence type="ECO:0000256" key="1">
    <source>
        <dbReference type="ARBA" id="ARBA00004167"/>
    </source>
</evidence>
<dbReference type="Pfam" id="PF00028">
    <property type="entry name" value="Cadherin"/>
    <property type="match status" value="1"/>
</dbReference>
<accession>A0A3Q3Q0V2</accession>
<evidence type="ECO:0000256" key="7">
    <source>
        <dbReference type="ARBA" id="ARBA00022989"/>
    </source>
</evidence>
<reference evidence="13" key="2">
    <citation type="submission" date="2025-09" db="UniProtKB">
        <authorList>
            <consortium name="Ensembl"/>
        </authorList>
    </citation>
    <scope>IDENTIFICATION</scope>
</reference>
<dbReference type="PROSITE" id="PS00232">
    <property type="entry name" value="CADHERIN_1"/>
    <property type="match status" value="1"/>
</dbReference>
<sequence length="251" mass="28214">MYVKQKDGYAWIHLVALLCLCDSAASQLSYSISEEVNKGSIVGNIAKDLNLSVQEAEARDLRVVSTYSKKYLDVNMRTGNLFVNERIDREELCPHVEKCSIKVQAALNNPISGTLHLTVNVIDVNDNTPTFTKSLYKVRVKENATPGTLIIKLNATDLDEGMNSKILYSFIKRGNIDPSDIFDLKSETGEITVKGTLDYEETPACYLTPVSLCFRLNDLQKRLISLIMKSPVKNPTFTKISYTEIPIHLYR</sequence>
<dbReference type="FunFam" id="2.60.40.60:FF:000002">
    <property type="entry name" value="Protocadherin alpha 2"/>
    <property type="match status" value="1"/>
</dbReference>
<dbReference type="GO" id="GO:0009653">
    <property type="term" value="P:anatomical structure morphogenesis"/>
    <property type="evidence" value="ECO:0007669"/>
    <property type="project" value="UniProtKB-ARBA"/>
</dbReference>
<keyword evidence="6" id="KW-0130">Cell adhesion</keyword>
<evidence type="ECO:0000256" key="4">
    <source>
        <dbReference type="ARBA" id="ARBA00022737"/>
    </source>
</evidence>
<keyword evidence="7" id="KW-1133">Transmembrane helix</keyword>
<dbReference type="PROSITE" id="PS50268">
    <property type="entry name" value="CADHERIN_2"/>
    <property type="match status" value="2"/>
</dbReference>
<evidence type="ECO:0000256" key="5">
    <source>
        <dbReference type="ARBA" id="ARBA00022837"/>
    </source>
</evidence>
<keyword evidence="5 10" id="KW-0106">Calcium</keyword>
<evidence type="ECO:0000256" key="2">
    <source>
        <dbReference type="ARBA" id="ARBA00022692"/>
    </source>
</evidence>
<reference evidence="13" key="1">
    <citation type="submission" date="2025-08" db="UniProtKB">
        <authorList>
            <consortium name="Ensembl"/>
        </authorList>
    </citation>
    <scope>IDENTIFICATION</scope>
</reference>
<feature type="chain" id="PRO_5018620560" description="Cadherin domain-containing protein" evidence="11">
    <location>
        <begin position="27"/>
        <end position="251"/>
    </location>
</feature>
<dbReference type="InterPro" id="IPR020894">
    <property type="entry name" value="Cadherin_CS"/>
</dbReference>
<evidence type="ECO:0000313" key="14">
    <source>
        <dbReference type="Proteomes" id="UP000261600"/>
    </source>
</evidence>
<evidence type="ECO:0000256" key="10">
    <source>
        <dbReference type="PROSITE-ProRule" id="PRU00043"/>
    </source>
</evidence>
<comment type="subcellular location">
    <subcellularLocation>
        <location evidence="1">Membrane</location>
        <topology evidence="1">Single-pass membrane protein</topology>
    </subcellularLocation>
</comment>
<dbReference type="Proteomes" id="UP000261600">
    <property type="component" value="Unplaced"/>
</dbReference>
<evidence type="ECO:0000256" key="11">
    <source>
        <dbReference type="SAM" id="SignalP"/>
    </source>
</evidence>
<evidence type="ECO:0000313" key="13">
    <source>
        <dbReference type="Ensembl" id="ENSMALP00000001800.1"/>
    </source>
</evidence>
<dbReference type="CDD" id="cd11304">
    <property type="entry name" value="Cadherin_repeat"/>
    <property type="match status" value="2"/>
</dbReference>
<dbReference type="Pfam" id="PF08266">
    <property type="entry name" value="Cadherin_2"/>
    <property type="match status" value="1"/>
</dbReference>
<dbReference type="AlphaFoldDB" id="A0A3Q3Q0V2"/>
<dbReference type="SMART" id="SM00112">
    <property type="entry name" value="CA"/>
    <property type="match status" value="2"/>
</dbReference>
<dbReference type="PRINTS" id="PR00205">
    <property type="entry name" value="CADHERIN"/>
</dbReference>
<keyword evidence="4" id="KW-0677">Repeat</keyword>
<evidence type="ECO:0000256" key="6">
    <source>
        <dbReference type="ARBA" id="ARBA00022889"/>
    </source>
</evidence>
<dbReference type="GO" id="GO:0007156">
    <property type="term" value="P:homophilic cell adhesion via plasma membrane adhesion molecules"/>
    <property type="evidence" value="ECO:0007669"/>
    <property type="project" value="InterPro"/>
</dbReference>
<protein>
    <recommendedName>
        <fullName evidence="12">Cadherin domain-containing protein</fullName>
    </recommendedName>
</protein>
<feature type="domain" description="Cadherin" evidence="12">
    <location>
        <begin position="132"/>
        <end position="210"/>
    </location>
</feature>
<dbReference type="GO" id="GO:0005509">
    <property type="term" value="F:calcium ion binding"/>
    <property type="evidence" value="ECO:0007669"/>
    <property type="project" value="UniProtKB-UniRule"/>
</dbReference>
<dbReference type="GO" id="GO:0005886">
    <property type="term" value="C:plasma membrane"/>
    <property type="evidence" value="ECO:0007669"/>
    <property type="project" value="InterPro"/>
</dbReference>
<keyword evidence="2" id="KW-0812">Transmembrane</keyword>
<evidence type="ECO:0000256" key="9">
    <source>
        <dbReference type="ARBA" id="ARBA00023180"/>
    </source>
</evidence>
<dbReference type="PANTHER" id="PTHR24028:SF287">
    <property type="entry name" value="CADHERIN-RELATED NEURONAL RECEPTOR VARIABLE 1-RELATED"/>
    <property type="match status" value="1"/>
</dbReference>
<dbReference type="InterPro" id="IPR013164">
    <property type="entry name" value="Cadherin_N"/>
</dbReference>
<dbReference type="SUPFAM" id="SSF49313">
    <property type="entry name" value="Cadherin-like"/>
    <property type="match status" value="2"/>
</dbReference>
<keyword evidence="3 11" id="KW-0732">Signal</keyword>